<keyword evidence="2" id="KW-0808">Transferase</keyword>
<sequence>MNNPFQSAALQETPTPQTFDEKAYLAVNPDVAEAVRLGKIGSGWRHFKKFGHIEGRRQKVADDEPATPENFDEARYLAANPDVRQAIELGQLVSGRAHFDQLGRAQGRRQLRMSDIPAIRARKLSAVRPLLLDPEAPLSGSGKFVFSDEPSLQAQDAAEDMPISENGYDDETVELIERHADGLILDVGAGYRPVYYSNVVNFEMMDYATTDVVGLAHRLPFKDDAFDGVISIAVLEHVKDPFRCAAEIARVLKPGGWLKCCVPFLQPLHGYPHHYFNMTHEGLRTLFEEHLTIERQEVTNPTHPIWAIAWQLRSWSQGLSPRARKQFLRTRVEDLIAYPGPLLEKPWARELTREKLFELAAATILYARKPAPDSTANPITTSAP</sequence>
<proteinExistence type="predicted"/>
<feature type="domain" description="Methyltransferase type 11" evidence="1">
    <location>
        <begin position="212"/>
        <end position="258"/>
    </location>
</feature>
<accession>A0A3G8M6R8</accession>
<gene>
    <name evidence="2" type="ORF">EHO51_13730</name>
</gene>
<keyword evidence="2" id="KW-0489">Methyltransferase</keyword>
<protein>
    <submittedName>
        <fullName evidence="2">Class I SAM-dependent methyltransferase</fullName>
    </submittedName>
</protein>
<name>A0A3G8M6R8_9HYPH</name>
<reference evidence="2 3" key="1">
    <citation type="submission" date="2018-11" db="EMBL/GenBank/DDBJ databases">
        <title>Genome squencing of methanotrophic bacteria isolated from alkaline groundwater in Korea.</title>
        <authorList>
            <person name="Nguyen L.N."/>
        </authorList>
    </citation>
    <scope>NUCLEOTIDE SEQUENCE [LARGE SCALE GENOMIC DNA]</scope>
    <source>
        <strain evidence="2 3">GW6</strain>
    </source>
</reference>
<dbReference type="KEGG" id="mros:EHO51_13730"/>
<dbReference type="CDD" id="cd02440">
    <property type="entry name" value="AdoMet_MTases"/>
    <property type="match status" value="1"/>
</dbReference>
<dbReference type="InterPro" id="IPR029063">
    <property type="entry name" value="SAM-dependent_MTases_sf"/>
</dbReference>
<dbReference type="Proteomes" id="UP000273982">
    <property type="component" value="Chromosome"/>
</dbReference>
<evidence type="ECO:0000259" key="1">
    <source>
        <dbReference type="Pfam" id="PF08241"/>
    </source>
</evidence>
<dbReference type="InterPro" id="IPR013216">
    <property type="entry name" value="Methyltransf_11"/>
</dbReference>
<dbReference type="GO" id="GO:0008757">
    <property type="term" value="F:S-adenosylmethionine-dependent methyltransferase activity"/>
    <property type="evidence" value="ECO:0007669"/>
    <property type="project" value="InterPro"/>
</dbReference>
<organism evidence="2 3">
    <name type="scientific">Methylocystis rosea</name>
    <dbReference type="NCBI Taxonomy" id="173366"/>
    <lineage>
        <taxon>Bacteria</taxon>
        <taxon>Pseudomonadati</taxon>
        <taxon>Pseudomonadota</taxon>
        <taxon>Alphaproteobacteria</taxon>
        <taxon>Hyphomicrobiales</taxon>
        <taxon>Methylocystaceae</taxon>
        <taxon>Methylocystis</taxon>
    </lineage>
</organism>
<dbReference type="EMBL" id="CP034086">
    <property type="protein sequence ID" value="AZG77699.1"/>
    <property type="molecule type" value="Genomic_DNA"/>
</dbReference>
<dbReference type="Gene3D" id="3.40.50.150">
    <property type="entry name" value="Vaccinia Virus protein VP39"/>
    <property type="match status" value="1"/>
</dbReference>
<dbReference type="SUPFAM" id="SSF53335">
    <property type="entry name" value="S-adenosyl-L-methionine-dependent methyltransferases"/>
    <property type="match status" value="1"/>
</dbReference>
<dbReference type="GO" id="GO:0032259">
    <property type="term" value="P:methylation"/>
    <property type="evidence" value="ECO:0007669"/>
    <property type="project" value="UniProtKB-KW"/>
</dbReference>
<dbReference type="Pfam" id="PF08241">
    <property type="entry name" value="Methyltransf_11"/>
    <property type="match status" value="1"/>
</dbReference>
<evidence type="ECO:0000313" key="3">
    <source>
        <dbReference type="Proteomes" id="UP000273982"/>
    </source>
</evidence>
<dbReference type="RefSeq" id="WP_124739354.1">
    <property type="nucleotide sequence ID" value="NZ_CP034086.1"/>
</dbReference>
<dbReference type="AlphaFoldDB" id="A0A3G8M6R8"/>
<evidence type="ECO:0000313" key="2">
    <source>
        <dbReference type="EMBL" id="AZG77699.1"/>
    </source>
</evidence>